<dbReference type="AlphaFoldDB" id="A0AAE9L3L1"/>
<dbReference type="RefSeq" id="WP_250025217.1">
    <property type="nucleotide sequence ID" value="NZ_CP097330.1"/>
</dbReference>
<gene>
    <name evidence="1" type="ORF">M5D45_06545</name>
</gene>
<evidence type="ECO:0000313" key="1">
    <source>
        <dbReference type="EMBL" id="URF05459.1"/>
    </source>
</evidence>
<protein>
    <submittedName>
        <fullName evidence="1">Helix-turn-helix domain-containing protein</fullName>
    </submittedName>
</protein>
<dbReference type="Proteomes" id="UP001056132">
    <property type="component" value="Chromosome 1"/>
</dbReference>
<dbReference type="Gene3D" id="1.10.260.40">
    <property type="entry name" value="lambda repressor-like DNA-binding domains"/>
    <property type="match status" value="1"/>
</dbReference>
<name>A0AAE9L3L1_9BURK</name>
<proteinExistence type="predicted"/>
<dbReference type="EMBL" id="CP097330">
    <property type="protein sequence ID" value="URF05459.1"/>
    <property type="molecule type" value="Genomic_DNA"/>
</dbReference>
<dbReference type="SUPFAM" id="SSF47413">
    <property type="entry name" value="lambda repressor-like DNA-binding domains"/>
    <property type="match status" value="1"/>
</dbReference>
<sequence>MAIDFLHYKANIPVMNWKSKLTLLLDAGLTQSEIAMRIGVTQGAVSQVLRDDTGRRGFGYETGKKLDALCRKYRKTKGQPSLVA</sequence>
<dbReference type="InterPro" id="IPR001387">
    <property type="entry name" value="Cro/C1-type_HTH"/>
</dbReference>
<reference evidence="1" key="1">
    <citation type="journal article" date="2022" name="Microbiol. Resour. Announc.">
        <title>Genome Sequence of Cupriavidus campinensis Strain G5, a Member of a Bacterial Consortium Capable of Polyethylene Degradation.</title>
        <authorList>
            <person name="Schneider B."/>
            <person name="Pfeiffer F."/>
            <person name="Dyall-Smith M."/>
            <person name="Kunte H.J."/>
        </authorList>
    </citation>
    <scope>NUCLEOTIDE SEQUENCE</scope>
    <source>
        <strain evidence="1">G5</strain>
    </source>
</reference>
<accession>A0AAE9L3L1</accession>
<dbReference type="CDD" id="cd00093">
    <property type="entry name" value="HTH_XRE"/>
    <property type="match status" value="1"/>
</dbReference>
<dbReference type="KEGG" id="ccam:M5D45_06545"/>
<dbReference type="GO" id="GO:0003677">
    <property type="term" value="F:DNA binding"/>
    <property type="evidence" value="ECO:0007669"/>
    <property type="project" value="InterPro"/>
</dbReference>
<reference evidence="1" key="2">
    <citation type="submission" date="2022-05" db="EMBL/GenBank/DDBJ databases">
        <authorList>
            <person name="Kunte H.-J."/>
        </authorList>
    </citation>
    <scope>NUCLEOTIDE SEQUENCE</scope>
    <source>
        <strain evidence="1">G5</strain>
    </source>
</reference>
<organism evidence="1 2">
    <name type="scientific">Cupriavidus campinensis</name>
    <dbReference type="NCBI Taxonomy" id="151783"/>
    <lineage>
        <taxon>Bacteria</taxon>
        <taxon>Pseudomonadati</taxon>
        <taxon>Pseudomonadota</taxon>
        <taxon>Betaproteobacteria</taxon>
        <taxon>Burkholderiales</taxon>
        <taxon>Burkholderiaceae</taxon>
        <taxon>Cupriavidus</taxon>
    </lineage>
</organism>
<dbReference type="InterPro" id="IPR010982">
    <property type="entry name" value="Lambda_DNA-bd_dom_sf"/>
</dbReference>
<evidence type="ECO:0000313" key="2">
    <source>
        <dbReference type="Proteomes" id="UP001056132"/>
    </source>
</evidence>